<keyword evidence="6" id="KW-0472">Membrane</keyword>
<dbReference type="InterPro" id="IPR005017">
    <property type="entry name" value="OMPP1/FadL/TodX"/>
</dbReference>
<dbReference type="Pfam" id="PF03349">
    <property type="entry name" value="Toluene_X"/>
    <property type="match status" value="1"/>
</dbReference>
<evidence type="ECO:0000256" key="3">
    <source>
        <dbReference type="ARBA" id="ARBA00022452"/>
    </source>
</evidence>
<evidence type="ECO:0000256" key="1">
    <source>
        <dbReference type="ARBA" id="ARBA00004571"/>
    </source>
</evidence>
<evidence type="ECO:0000256" key="4">
    <source>
        <dbReference type="ARBA" id="ARBA00022692"/>
    </source>
</evidence>
<evidence type="ECO:0000256" key="2">
    <source>
        <dbReference type="ARBA" id="ARBA00008163"/>
    </source>
</evidence>
<evidence type="ECO:0000313" key="9">
    <source>
        <dbReference type="EMBL" id="MFC7667922.1"/>
    </source>
</evidence>
<evidence type="ECO:0000256" key="8">
    <source>
        <dbReference type="SAM" id="MobiDB-lite"/>
    </source>
</evidence>
<dbReference type="Gene3D" id="2.40.160.60">
    <property type="entry name" value="Outer membrane protein transport protein (OMPP1/FadL/TodX)"/>
    <property type="match status" value="1"/>
</dbReference>
<feature type="region of interest" description="Disordered" evidence="8">
    <location>
        <begin position="332"/>
        <end position="428"/>
    </location>
</feature>
<proteinExistence type="inferred from homology"/>
<organism evidence="9 10">
    <name type="scientific">Hymenobacter humi</name>
    <dbReference type="NCBI Taxonomy" id="1411620"/>
    <lineage>
        <taxon>Bacteria</taxon>
        <taxon>Pseudomonadati</taxon>
        <taxon>Bacteroidota</taxon>
        <taxon>Cytophagia</taxon>
        <taxon>Cytophagales</taxon>
        <taxon>Hymenobacteraceae</taxon>
        <taxon>Hymenobacter</taxon>
    </lineage>
</organism>
<accession>A0ABW2U3I1</accession>
<feature type="compositionally biased region" description="Basic residues" evidence="8">
    <location>
        <begin position="409"/>
        <end position="428"/>
    </location>
</feature>
<sequence length="428" mass="47073">MFPNFPQNRPYAPTSPLFTSSLLRIHRSGQRLRYGPAGCPRGGLGGASTAYIGSIAGISTNPGLLGHWGDSLVRVSTGGMGQIRRSSFIGQDTYQRTDQELAILPGGYFYATGAVSKRVALGLAVTTPYGYHTKWPNTWEGRSVIQESQLNTVFVQPTVGFKLNDNFNAGVGLVYAFGKYSQRRALGQYDGTSAQAQLNSSGSGLGLNVGLYGRTGDNLAFGISYRSGVKLKMNNGKATTTNIPERDAAVFPLTSDYKTEFNLPSTLAVGIADRITEKLVLTFDFTLSGWSTMDSLKLEVAPSGSAPQRRVTTARRYEDALAFRVGAEYHQPQADRGGWPALRRNPDSRRVYQPRVHRRQPPRCFGGPELPPGPAPGPGSRLRLRLRPPAHRPRQSAHRGRVQRERHLPHGHPHRFGGRRRRFLKYSQ</sequence>
<keyword evidence="5" id="KW-0732">Signal</keyword>
<evidence type="ECO:0000256" key="5">
    <source>
        <dbReference type="ARBA" id="ARBA00022729"/>
    </source>
</evidence>
<gene>
    <name evidence="9" type="ORF">ACFQT0_11385</name>
</gene>
<reference evidence="10" key="1">
    <citation type="journal article" date="2019" name="Int. J. Syst. Evol. Microbiol.">
        <title>The Global Catalogue of Microorganisms (GCM) 10K type strain sequencing project: providing services to taxonomists for standard genome sequencing and annotation.</title>
        <authorList>
            <consortium name="The Broad Institute Genomics Platform"/>
            <consortium name="The Broad Institute Genome Sequencing Center for Infectious Disease"/>
            <person name="Wu L."/>
            <person name="Ma J."/>
        </authorList>
    </citation>
    <scope>NUCLEOTIDE SEQUENCE [LARGE SCALE GENOMIC DNA]</scope>
    <source>
        <strain evidence="10">JCM 19635</strain>
    </source>
</reference>
<comment type="caution">
    <text evidence="9">The sequence shown here is derived from an EMBL/GenBank/DDBJ whole genome shotgun (WGS) entry which is preliminary data.</text>
</comment>
<dbReference type="RefSeq" id="WP_380202831.1">
    <property type="nucleotide sequence ID" value="NZ_JBHTEK010000001.1"/>
</dbReference>
<keyword evidence="3" id="KW-1134">Transmembrane beta strand</keyword>
<dbReference type="PANTHER" id="PTHR35093">
    <property type="entry name" value="OUTER MEMBRANE PROTEIN NMB0088-RELATED"/>
    <property type="match status" value="1"/>
</dbReference>
<name>A0ABW2U3I1_9BACT</name>
<dbReference type="PANTHER" id="PTHR35093:SF8">
    <property type="entry name" value="OUTER MEMBRANE PROTEIN NMB0088-RELATED"/>
    <property type="match status" value="1"/>
</dbReference>
<feature type="compositionally biased region" description="Basic residues" evidence="8">
    <location>
        <begin position="382"/>
        <end position="401"/>
    </location>
</feature>
<protein>
    <submittedName>
        <fullName evidence="9">OmpP1/FadL family transporter</fullName>
    </submittedName>
</protein>
<comment type="subcellular location">
    <subcellularLocation>
        <location evidence="1">Cell outer membrane</location>
        <topology evidence="1">Multi-pass membrane protein</topology>
    </subcellularLocation>
</comment>
<dbReference type="EMBL" id="JBHTEK010000001">
    <property type="protein sequence ID" value="MFC7667922.1"/>
    <property type="molecule type" value="Genomic_DNA"/>
</dbReference>
<evidence type="ECO:0000256" key="7">
    <source>
        <dbReference type="ARBA" id="ARBA00023237"/>
    </source>
</evidence>
<dbReference type="SUPFAM" id="SSF56935">
    <property type="entry name" value="Porins"/>
    <property type="match status" value="1"/>
</dbReference>
<evidence type="ECO:0000256" key="6">
    <source>
        <dbReference type="ARBA" id="ARBA00023136"/>
    </source>
</evidence>
<comment type="similarity">
    <text evidence="2">Belongs to the OmpP1/FadL family.</text>
</comment>
<keyword evidence="7" id="KW-0998">Cell outer membrane</keyword>
<keyword evidence="10" id="KW-1185">Reference proteome</keyword>
<evidence type="ECO:0000313" key="10">
    <source>
        <dbReference type="Proteomes" id="UP001596513"/>
    </source>
</evidence>
<keyword evidence="4" id="KW-0812">Transmembrane</keyword>
<dbReference type="Proteomes" id="UP001596513">
    <property type="component" value="Unassembled WGS sequence"/>
</dbReference>